<dbReference type="InterPro" id="IPR000086">
    <property type="entry name" value="NUDIX_hydrolase_dom"/>
</dbReference>
<protein>
    <submittedName>
        <fullName evidence="3">NUDIX hydrolase</fullName>
    </submittedName>
</protein>
<evidence type="ECO:0000313" key="3">
    <source>
        <dbReference type="EMBL" id="MFC5516489.1"/>
    </source>
</evidence>
<organism evidence="3 4">
    <name type="scientific">Kaistia terrae</name>
    <dbReference type="NCBI Taxonomy" id="537017"/>
    <lineage>
        <taxon>Bacteria</taxon>
        <taxon>Pseudomonadati</taxon>
        <taxon>Pseudomonadota</taxon>
        <taxon>Alphaproteobacteria</taxon>
        <taxon>Hyphomicrobiales</taxon>
        <taxon>Kaistiaceae</taxon>
        <taxon>Kaistia</taxon>
    </lineage>
</organism>
<sequence>MTSLAGATASYHPKRGDKGEKILLKKPSLPSTPDTWLNPDMAATFVPGSEVPSEIAGIPLAPWLDVPRTEAEWQAVAGIKTDLVEPPLQGLAGKKASSGVVIEEADGRVWLIAPSNQFGGYKASFPKGTADPKLSLQATAIKEAFEETGLRVEITGLIGDFPRTTSVARMYRARRLGGTPGAMGWESQAVHLVPKAKLLDFLNMPADHALAKILLAG</sequence>
<proteinExistence type="predicted"/>
<name>A0ABW0Q1G3_9HYPH</name>
<keyword evidence="4" id="KW-1185">Reference proteome</keyword>
<reference evidence="4" key="1">
    <citation type="journal article" date="2019" name="Int. J. Syst. Evol. Microbiol.">
        <title>The Global Catalogue of Microorganisms (GCM) 10K type strain sequencing project: providing services to taxonomists for standard genome sequencing and annotation.</title>
        <authorList>
            <consortium name="The Broad Institute Genomics Platform"/>
            <consortium name="The Broad Institute Genome Sequencing Center for Infectious Disease"/>
            <person name="Wu L."/>
            <person name="Ma J."/>
        </authorList>
    </citation>
    <scope>NUCLEOTIDE SEQUENCE [LARGE SCALE GENOMIC DNA]</scope>
    <source>
        <strain evidence="4">KACC 12633</strain>
    </source>
</reference>
<dbReference type="GO" id="GO:0016787">
    <property type="term" value="F:hydrolase activity"/>
    <property type="evidence" value="ECO:0007669"/>
    <property type="project" value="UniProtKB-KW"/>
</dbReference>
<accession>A0ABW0Q1G3</accession>
<dbReference type="Proteomes" id="UP001596150">
    <property type="component" value="Unassembled WGS sequence"/>
</dbReference>
<comment type="caution">
    <text evidence="3">The sequence shown here is derived from an EMBL/GenBank/DDBJ whole genome shotgun (WGS) entry which is preliminary data.</text>
</comment>
<evidence type="ECO:0000313" key="4">
    <source>
        <dbReference type="Proteomes" id="UP001596150"/>
    </source>
</evidence>
<dbReference type="PROSITE" id="PS51462">
    <property type="entry name" value="NUDIX"/>
    <property type="match status" value="1"/>
</dbReference>
<feature type="compositionally biased region" description="Basic and acidic residues" evidence="1">
    <location>
        <begin position="14"/>
        <end position="23"/>
    </location>
</feature>
<dbReference type="Gene3D" id="3.90.79.10">
    <property type="entry name" value="Nucleoside Triphosphate Pyrophosphohydrolase"/>
    <property type="match status" value="1"/>
</dbReference>
<dbReference type="CDD" id="cd02883">
    <property type="entry name" value="NUDIX_Hydrolase"/>
    <property type="match status" value="1"/>
</dbReference>
<keyword evidence="3" id="KW-0378">Hydrolase</keyword>
<gene>
    <name evidence="3" type="ORF">ACFPP9_11960</name>
</gene>
<dbReference type="InterPro" id="IPR015797">
    <property type="entry name" value="NUDIX_hydrolase-like_dom_sf"/>
</dbReference>
<dbReference type="RefSeq" id="WP_266344259.1">
    <property type="nucleotide sequence ID" value="NZ_JAPKNH010000004.1"/>
</dbReference>
<dbReference type="EMBL" id="JBHSML010000003">
    <property type="protein sequence ID" value="MFC5516489.1"/>
    <property type="molecule type" value="Genomic_DNA"/>
</dbReference>
<dbReference type="Pfam" id="PF00293">
    <property type="entry name" value="NUDIX"/>
    <property type="match status" value="1"/>
</dbReference>
<feature type="region of interest" description="Disordered" evidence="1">
    <location>
        <begin position="1"/>
        <end position="30"/>
    </location>
</feature>
<evidence type="ECO:0000259" key="2">
    <source>
        <dbReference type="PROSITE" id="PS51462"/>
    </source>
</evidence>
<feature type="domain" description="Nudix hydrolase" evidence="2">
    <location>
        <begin position="93"/>
        <end position="216"/>
    </location>
</feature>
<dbReference type="SUPFAM" id="SSF55811">
    <property type="entry name" value="Nudix"/>
    <property type="match status" value="1"/>
</dbReference>
<evidence type="ECO:0000256" key="1">
    <source>
        <dbReference type="SAM" id="MobiDB-lite"/>
    </source>
</evidence>